<sequence>MERYGLRCAITGPYLAAVLQAAHLRGFTEHETHDLDEGLLLRTDHHQLFDAGLMAIEPTTRSVTLAPSLDGYPDYQKLRGLVIDEGPYIPALSDHYHSATDAW</sequence>
<gene>
    <name evidence="2" type="ORF">DFR69_102223</name>
</gene>
<dbReference type="InterPro" id="IPR003615">
    <property type="entry name" value="HNH_nuc"/>
</dbReference>
<evidence type="ECO:0000313" key="2">
    <source>
        <dbReference type="EMBL" id="PWV79161.1"/>
    </source>
</evidence>
<proteinExistence type="predicted"/>
<keyword evidence="2" id="KW-0255">Endonuclease</keyword>
<feature type="domain" description="HNH nuclease" evidence="1">
    <location>
        <begin position="8"/>
        <end position="57"/>
    </location>
</feature>
<dbReference type="Proteomes" id="UP000246410">
    <property type="component" value="Unassembled WGS sequence"/>
</dbReference>
<evidence type="ECO:0000259" key="1">
    <source>
        <dbReference type="Pfam" id="PF13391"/>
    </source>
</evidence>
<dbReference type="EMBL" id="QGTL01000002">
    <property type="protein sequence ID" value="PWV79161.1"/>
    <property type="molecule type" value="Genomic_DNA"/>
</dbReference>
<keyword evidence="3" id="KW-1185">Reference proteome</keyword>
<comment type="caution">
    <text evidence="2">The sequence shown here is derived from an EMBL/GenBank/DDBJ whole genome shotgun (WGS) entry which is preliminary data.</text>
</comment>
<dbReference type="AlphaFoldDB" id="A0A317NV46"/>
<dbReference type="GO" id="GO:0004519">
    <property type="term" value="F:endonuclease activity"/>
    <property type="evidence" value="ECO:0007669"/>
    <property type="project" value="UniProtKB-KW"/>
</dbReference>
<reference evidence="2 3" key="1">
    <citation type="submission" date="2018-05" db="EMBL/GenBank/DDBJ databases">
        <title>Genomic Encyclopedia of Type Strains, Phase IV (KMG-IV): sequencing the most valuable type-strain genomes for metagenomic binning, comparative biology and taxonomic classification.</title>
        <authorList>
            <person name="Goeker M."/>
        </authorList>
    </citation>
    <scope>NUCLEOTIDE SEQUENCE [LARGE SCALE GENOMIC DNA]</scope>
    <source>
        <strain evidence="2 3">DSM 44717</strain>
    </source>
</reference>
<keyword evidence="2" id="KW-0540">Nuclease</keyword>
<accession>A0A317NV46</accession>
<dbReference type="Pfam" id="PF13391">
    <property type="entry name" value="HNH_2"/>
    <property type="match status" value="1"/>
</dbReference>
<organism evidence="2 3">
    <name type="scientific">Nocardia neocaledoniensis</name>
    <dbReference type="NCBI Taxonomy" id="236511"/>
    <lineage>
        <taxon>Bacteria</taxon>
        <taxon>Bacillati</taxon>
        <taxon>Actinomycetota</taxon>
        <taxon>Actinomycetes</taxon>
        <taxon>Mycobacteriales</taxon>
        <taxon>Nocardiaceae</taxon>
        <taxon>Nocardia</taxon>
    </lineage>
</organism>
<evidence type="ECO:0000313" key="3">
    <source>
        <dbReference type="Proteomes" id="UP000246410"/>
    </source>
</evidence>
<name>A0A317NV46_9NOCA</name>
<protein>
    <submittedName>
        <fullName evidence="2">HNH endonuclease</fullName>
    </submittedName>
</protein>
<keyword evidence="2" id="KW-0378">Hydrolase</keyword>